<sequence>MIKINGVTIPSPSSYQVNLQDINRVERNANGNTIIERIATKRKIDMSWNYLSQSDLAIVLQAISGVFFNVEYVDPQDGSLKTGTFYSGDRKAGALDYQDGVMRWKDSGFSISER</sequence>
<dbReference type="InterPro" id="IPR046557">
    <property type="entry name" value="DUF6711"/>
</dbReference>
<accession>A0A1M5WG35</accession>
<name>A0A1M5WG35_9FIRM</name>
<proteinExistence type="predicted"/>
<dbReference type="EMBL" id="FQXJ01000005">
    <property type="protein sequence ID" value="SHH86475.1"/>
    <property type="molecule type" value="Genomic_DNA"/>
</dbReference>
<dbReference type="RefSeq" id="WP_073029193.1">
    <property type="nucleotide sequence ID" value="NZ_FQXJ01000005.1"/>
</dbReference>
<organism evidence="1 2">
    <name type="scientific">Desulfosporosinus lacus DSM 15449</name>
    <dbReference type="NCBI Taxonomy" id="1121420"/>
    <lineage>
        <taxon>Bacteria</taxon>
        <taxon>Bacillati</taxon>
        <taxon>Bacillota</taxon>
        <taxon>Clostridia</taxon>
        <taxon>Eubacteriales</taxon>
        <taxon>Desulfitobacteriaceae</taxon>
        <taxon>Desulfosporosinus</taxon>
    </lineage>
</organism>
<dbReference type="OrthoDB" id="1767129at2"/>
<evidence type="ECO:0000313" key="2">
    <source>
        <dbReference type="Proteomes" id="UP000183954"/>
    </source>
</evidence>
<reference evidence="2" key="1">
    <citation type="submission" date="2016-11" db="EMBL/GenBank/DDBJ databases">
        <authorList>
            <person name="Varghese N."/>
            <person name="Submissions S."/>
        </authorList>
    </citation>
    <scope>NUCLEOTIDE SEQUENCE [LARGE SCALE GENOMIC DNA]</scope>
    <source>
        <strain evidence="2">DSM 15449</strain>
    </source>
</reference>
<evidence type="ECO:0000313" key="1">
    <source>
        <dbReference type="EMBL" id="SHH86475.1"/>
    </source>
</evidence>
<gene>
    <name evidence="1" type="ORF">SAMN02746098_01603</name>
</gene>
<dbReference type="STRING" id="1121420.SAMN02746098_01603"/>
<dbReference type="Proteomes" id="UP000183954">
    <property type="component" value="Unassembled WGS sequence"/>
</dbReference>
<evidence type="ECO:0008006" key="3">
    <source>
        <dbReference type="Google" id="ProtNLM"/>
    </source>
</evidence>
<keyword evidence="2" id="KW-1185">Reference proteome</keyword>
<dbReference type="Pfam" id="PF20458">
    <property type="entry name" value="DUF6711"/>
    <property type="match status" value="1"/>
</dbReference>
<protein>
    <recommendedName>
        <fullName evidence="3">Phage tail tube protein</fullName>
    </recommendedName>
</protein>
<dbReference type="AlphaFoldDB" id="A0A1M5WG35"/>